<dbReference type="InterPro" id="IPR050611">
    <property type="entry name" value="ABCF"/>
</dbReference>
<protein>
    <submittedName>
        <fullName evidence="7">Energy-dependent translational throttle protein EttA</fullName>
    </submittedName>
</protein>
<sequence>MAQSSYAPTPPNAAHSTPSSARSTPSSAPSFISLRHVSFALPDGRVLLDDVSHDFAPTRHGLIGHNGAGKSVLLRVLQGGLPAQSGSVVRHGQIAYLPQIQMPAPDATMADVAGIGTILRALSRIEAGSTHSADFDLAEGHWLIRQDWARMLTDAGLPGWAPEHPAHAASGGELTRVALAGALLQHADGLLLDEPTNHLDARARDWLMEKIHAWRGGLIVVSHDRRLLDAMSAIVELDRGALSGHAGNYRVWRAQRDMQQSAAEAALAHARNERAAGRRALRAQHDAQQQRSARNARNARDTNQAAILLGMKKASAEGHAGRDRLRRQETAAALDDAVTQAAKRVAATPGVALALPDTAVPRGRRVLHLEDATPPYPLHAQPLTLSLSGPFRLAIFGPNGCGKSTLLSMLAGDLKPLRGTCDVRVSTALLDQRASGLPATQSLLQTLNVLHAPLPEGELRSRLALLGLGPALVDAPAATLSGGERIKAALACALWRQHPAQLLLLDEPTNHLDLAATQALEEALAEYPGALIVVSHDTQFLAALAPTHQLRWEQDGKWTLFEDDPIFPGVIPNAAIPTNRQ</sequence>
<organism evidence="7 8">
    <name type="scientific">Achromobacter kerstersii</name>
    <dbReference type="NCBI Taxonomy" id="1353890"/>
    <lineage>
        <taxon>Bacteria</taxon>
        <taxon>Pseudomonadati</taxon>
        <taxon>Pseudomonadota</taxon>
        <taxon>Betaproteobacteria</taxon>
        <taxon>Burkholderiales</taxon>
        <taxon>Alcaligenaceae</taxon>
        <taxon>Achromobacter</taxon>
    </lineage>
</organism>
<dbReference type="InterPro" id="IPR003593">
    <property type="entry name" value="AAA+_ATPase"/>
</dbReference>
<keyword evidence="1" id="KW-0472">Membrane</keyword>
<feature type="domain" description="ABC transporter" evidence="6">
    <location>
        <begin position="32"/>
        <end position="264"/>
    </location>
</feature>
<evidence type="ECO:0000256" key="2">
    <source>
        <dbReference type="ARBA" id="ARBA00022737"/>
    </source>
</evidence>
<dbReference type="Proteomes" id="UP000494269">
    <property type="component" value="Unassembled WGS sequence"/>
</dbReference>
<evidence type="ECO:0000256" key="3">
    <source>
        <dbReference type="ARBA" id="ARBA00022741"/>
    </source>
</evidence>
<feature type="compositionally biased region" description="Low complexity" evidence="5">
    <location>
        <begin position="13"/>
        <end position="27"/>
    </location>
</feature>
<keyword evidence="8" id="KW-1185">Reference proteome</keyword>
<dbReference type="GO" id="GO:0005524">
    <property type="term" value="F:ATP binding"/>
    <property type="evidence" value="ECO:0007669"/>
    <property type="project" value="UniProtKB-KW"/>
</dbReference>
<accession>A0A6S6ZK76</accession>
<dbReference type="PANTHER" id="PTHR19211:SF6">
    <property type="entry name" value="BLL7188 PROTEIN"/>
    <property type="match status" value="1"/>
</dbReference>
<dbReference type="Pfam" id="PF00005">
    <property type="entry name" value="ABC_tran"/>
    <property type="match status" value="2"/>
</dbReference>
<dbReference type="GO" id="GO:0016887">
    <property type="term" value="F:ATP hydrolysis activity"/>
    <property type="evidence" value="ECO:0007669"/>
    <property type="project" value="InterPro"/>
</dbReference>
<dbReference type="Gene3D" id="3.40.50.300">
    <property type="entry name" value="P-loop containing nucleotide triphosphate hydrolases"/>
    <property type="match status" value="2"/>
</dbReference>
<gene>
    <name evidence="7" type="primary">ettA_1</name>
    <name evidence="7" type="ORF">LMG3441_01763</name>
</gene>
<reference evidence="7 8" key="1">
    <citation type="submission" date="2020-04" db="EMBL/GenBank/DDBJ databases">
        <authorList>
            <person name="De Canck E."/>
        </authorList>
    </citation>
    <scope>NUCLEOTIDE SEQUENCE [LARGE SCALE GENOMIC DNA]</scope>
    <source>
        <strain evidence="7 8">LMG 3441</strain>
    </source>
</reference>
<proteinExistence type="predicted"/>
<dbReference type="PANTHER" id="PTHR19211">
    <property type="entry name" value="ATP-BINDING TRANSPORT PROTEIN-RELATED"/>
    <property type="match status" value="1"/>
</dbReference>
<dbReference type="EMBL" id="CADIJQ010000001">
    <property type="protein sequence ID" value="CAB3684236.1"/>
    <property type="molecule type" value="Genomic_DNA"/>
</dbReference>
<dbReference type="FunFam" id="3.40.50.300:FF:001320">
    <property type="entry name" value="Heme ABC transporter ATP-binding protein"/>
    <property type="match status" value="1"/>
</dbReference>
<feature type="region of interest" description="Disordered" evidence="5">
    <location>
        <begin position="1"/>
        <end position="27"/>
    </location>
</feature>
<evidence type="ECO:0000313" key="7">
    <source>
        <dbReference type="EMBL" id="CAB3684236.1"/>
    </source>
</evidence>
<dbReference type="RefSeq" id="WP_175169422.1">
    <property type="nucleotide sequence ID" value="NZ_CADIJQ010000001.1"/>
</dbReference>
<dbReference type="SUPFAM" id="SSF52540">
    <property type="entry name" value="P-loop containing nucleoside triphosphate hydrolases"/>
    <property type="match status" value="2"/>
</dbReference>
<evidence type="ECO:0000259" key="6">
    <source>
        <dbReference type="PROSITE" id="PS50893"/>
    </source>
</evidence>
<keyword evidence="4" id="KW-0067">ATP-binding</keyword>
<evidence type="ECO:0000313" key="8">
    <source>
        <dbReference type="Proteomes" id="UP000494269"/>
    </source>
</evidence>
<feature type="region of interest" description="Disordered" evidence="5">
    <location>
        <begin position="272"/>
        <end position="301"/>
    </location>
</feature>
<dbReference type="PROSITE" id="PS50893">
    <property type="entry name" value="ABC_TRANSPORTER_2"/>
    <property type="match status" value="2"/>
</dbReference>
<dbReference type="AlphaFoldDB" id="A0A6S6ZK76"/>
<feature type="domain" description="ABC transporter" evidence="6">
    <location>
        <begin position="364"/>
        <end position="580"/>
    </location>
</feature>
<keyword evidence="3" id="KW-0547">Nucleotide-binding</keyword>
<dbReference type="CDD" id="cd03221">
    <property type="entry name" value="ABCF_EF-3"/>
    <property type="match status" value="2"/>
</dbReference>
<feature type="compositionally biased region" description="Low complexity" evidence="5">
    <location>
        <begin position="287"/>
        <end position="301"/>
    </location>
</feature>
<dbReference type="InterPro" id="IPR027417">
    <property type="entry name" value="P-loop_NTPase"/>
</dbReference>
<name>A0A6S6ZK76_9BURK</name>
<keyword evidence="1" id="KW-1003">Cell membrane</keyword>
<keyword evidence="2" id="KW-0677">Repeat</keyword>
<dbReference type="SMART" id="SM00382">
    <property type="entry name" value="AAA"/>
    <property type="match status" value="2"/>
</dbReference>
<dbReference type="InterPro" id="IPR003439">
    <property type="entry name" value="ABC_transporter-like_ATP-bd"/>
</dbReference>
<evidence type="ECO:0000256" key="5">
    <source>
        <dbReference type="SAM" id="MobiDB-lite"/>
    </source>
</evidence>
<evidence type="ECO:0000256" key="4">
    <source>
        <dbReference type="ARBA" id="ARBA00022840"/>
    </source>
</evidence>
<evidence type="ECO:0000256" key="1">
    <source>
        <dbReference type="ARBA" id="ARBA00022475"/>
    </source>
</evidence>